<evidence type="ECO:0000259" key="1">
    <source>
        <dbReference type="Pfam" id="PF12708"/>
    </source>
</evidence>
<dbReference type="InterPro" id="IPR024535">
    <property type="entry name" value="RHGA/B-epi-like_pectate_lyase"/>
</dbReference>
<proteinExistence type="predicted"/>
<dbReference type="InterPro" id="IPR006626">
    <property type="entry name" value="PbH1"/>
</dbReference>
<protein>
    <recommendedName>
        <fullName evidence="1">Rhamnogalacturonase A/B/Epimerase-like pectate lyase domain-containing protein</fullName>
    </recommendedName>
</protein>
<dbReference type="PROSITE" id="PS51257">
    <property type="entry name" value="PROKAR_LIPOPROTEIN"/>
    <property type="match status" value="1"/>
</dbReference>
<dbReference type="Gene3D" id="2.60.120.200">
    <property type="match status" value="1"/>
</dbReference>
<reference evidence="2 3" key="1">
    <citation type="submission" date="2018-09" db="EMBL/GenBank/DDBJ databases">
        <authorList>
            <person name="Wang F."/>
        </authorList>
    </citation>
    <scope>NUCLEOTIDE SEQUENCE [LARGE SCALE GENOMIC DNA]</scope>
    <source>
        <strain evidence="2 3">PLHSC7-2</strain>
    </source>
</reference>
<dbReference type="AlphaFoldDB" id="A0A418YKX2"/>
<feature type="domain" description="Rhamnogalacturonase A/B/Epimerase-like pectate lyase" evidence="1">
    <location>
        <begin position="60"/>
        <end position="259"/>
    </location>
</feature>
<dbReference type="Gene3D" id="2.160.20.10">
    <property type="entry name" value="Single-stranded right-handed beta-helix, Pectin lyase-like"/>
    <property type="match status" value="1"/>
</dbReference>
<dbReference type="RefSeq" id="WP_119909150.1">
    <property type="nucleotide sequence ID" value="NZ_QZCH01000001.1"/>
</dbReference>
<dbReference type="OrthoDB" id="9796530at2"/>
<sequence length="695" mass="79596">MIKSMRFAFILIAFISGCNDSDSNNEVAIPDPSSPVIDELPAPAPARPVLAEGVPEHNVKALSFGLIPDDQKDDTAAMLELLAGVSEGDIVYFPPGEYHFEQEIIFDSSFPENVTLVGSDKTFISKRIVPEEQQFNGIALWRLQGVKKMSIVNFRFRNQMQSAESLNEYDDGISVFGSTNINIRRNDFYGFKNACLRVTSSIDGVLASEDVHVYRNNFYNCTSVTTHNESDQGITVEDIEFSENTFNNMEVGLDVISHGLARGVKIVKNSFFDGKYEGIKLSGFDNILIKYNYFKDITGYSVHILPFTFTSEERISSYIIRNNVMHNNRYGIRLKPFDQNLVPNPISNPIFNFEIVDNYFEGIYHSSADNPDPTFFQVIRVNPYTREMINNLTLLNNTYFRIAEEKGGIFYDQEMIDDTVINQHFSGQRNMQKDLSSLPFEVITKKPEFKSKPAILRAIDWDYYFPFPHEYEVAYPEEVEYSISKITSPGYSRNGKASAAFELVDINDPLVNGSYRVEIKDDVVKEDNAIRWYAFSIRLSGDWNYSDGEESLFQVHTAPNDGNWERKISVPYALTTISGNFRFFVSGSNETPIPLVNKTYFPLGEYERNKWIDWIVYVKHDSVNGELKVWKDGEQVVDYEGAVGYAVDSTNHWTYPKWGIYRWSWAEYPHIESRKVFIDKIKVGSEEASLEIMKH</sequence>
<dbReference type="EMBL" id="QZCH01000001">
    <property type="protein sequence ID" value="RJG51626.1"/>
    <property type="molecule type" value="Genomic_DNA"/>
</dbReference>
<keyword evidence="3" id="KW-1185">Reference proteome</keyword>
<dbReference type="SMART" id="SM00710">
    <property type="entry name" value="PbH1"/>
    <property type="match status" value="7"/>
</dbReference>
<dbReference type="Pfam" id="PF12708">
    <property type="entry name" value="Pect-lyase_RHGA_epim"/>
    <property type="match status" value="1"/>
</dbReference>
<evidence type="ECO:0000313" key="2">
    <source>
        <dbReference type="EMBL" id="RJG51626.1"/>
    </source>
</evidence>
<reference evidence="2 3" key="2">
    <citation type="submission" date="2019-01" db="EMBL/GenBank/DDBJ databases">
        <title>Motilimonas pumilus sp. nov., isolated from the gut of sea cucumber (Apostichopus japonicus).</title>
        <authorList>
            <person name="Wang F.-Q."/>
            <person name="Ren L.-H."/>
            <person name="Lin Y.-W."/>
            <person name="Sun G.-H."/>
            <person name="Du Z.-J."/>
            <person name="Zhao J.-X."/>
            <person name="Liu X.-J."/>
            <person name="Liu L.-J."/>
        </authorList>
    </citation>
    <scope>NUCLEOTIDE SEQUENCE [LARGE SCALE GENOMIC DNA]</scope>
    <source>
        <strain evidence="2 3">PLHSC7-2</strain>
    </source>
</reference>
<dbReference type="InterPro" id="IPR011050">
    <property type="entry name" value="Pectin_lyase_fold/virulence"/>
</dbReference>
<evidence type="ECO:0000313" key="3">
    <source>
        <dbReference type="Proteomes" id="UP000283255"/>
    </source>
</evidence>
<dbReference type="InterPro" id="IPR025975">
    <property type="entry name" value="Polysacc_lyase"/>
</dbReference>
<dbReference type="Proteomes" id="UP000283255">
    <property type="component" value="Unassembled WGS sequence"/>
</dbReference>
<accession>A0A418YKX2</accession>
<name>A0A418YKX2_9GAMM</name>
<dbReference type="SUPFAM" id="SSF51126">
    <property type="entry name" value="Pectin lyase-like"/>
    <property type="match status" value="1"/>
</dbReference>
<comment type="caution">
    <text evidence="2">The sequence shown here is derived from an EMBL/GenBank/DDBJ whole genome shotgun (WGS) entry which is preliminary data.</text>
</comment>
<dbReference type="InterPro" id="IPR012334">
    <property type="entry name" value="Pectin_lyas_fold"/>
</dbReference>
<dbReference type="Pfam" id="PF14099">
    <property type="entry name" value="Polysacc_lyase"/>
    <property type="match status" value="1"/>
</dbReference>
<organism evidence="2 3">
    <name type="scientific">Motilimonas pumila</name>
    <dbReference type="NCBI Taxonomy" id="2303987"/>
    <lineage>
        <taxon>Bacteria</taxon>
        <taxon>Pseudomonadati</taxon>
        <taxon>Pseudomonadota</taxon>
        <taxon>Gammaproteobacteria</taxon>
        <taxon>Alteromonadales</taxon>
        <taxon>Alteromonadales genera incertae sedis</taxon>
        <taxon>Motilimonas</taxon>
    </lineage>
</organism>
<gene>
    <name evidence="2" type="ORF">D1Z90_02545</name>
</gene>